<comment type="similarity">
    <text evidence="2 6">Belongs to the FPP/GGPP synthase family.</text>
</comment>
<keyword evidence="4" id="KW-0479">Metal-binding</keyword>
<gene>
    <name evidence="7" type="ORF">STRUR_2174</name>
</gene>
<dbReference type="Pfam" id="PF00348">
    <property type="entry name" value="polyprenyl_synt"/>
    <property type="match status" value="1"/>
</dbReference>
<evidence type="ECO:0000256" key="1">
    <source>
        <dbReference type="ARBA" id="ARBA00001946"/>
    </source>
</evidence>
<evidence type="ECO:0000313" key="7">
    <source>
        <dbReference type="EMBL" id="EHJ55935.1"/>
    </source>
</evidence>
<dbReference type="PANTHER" id="PTHR12001:SF69">
    <property type="entry name" value="ALL TRANS-POLYPRENYL-DIPHOSPHATE SYNTHASE PDSS1"/>
    <property type="match status" value="1"/>
</dbReference>
<dbReference type="CDD" id="cd00685">
    <property type="entry name" value="Trans_IPPS_HT"/>
    <property type="match status" value="1"/>
</dbReference>
<dbReference type="eggNOG" id="COG0142">
    <property type="taxonomic scope" value="Bacteria"/>
</dbReference>
<dbReference type="SFLD" id="SFLDS00005">
    <property type="entry name" value="Isoprenoid_Synthase_Type_I"/>
    <property type="match status" value="1"/>
</dbReference>
<dbReference type="STRING" id="764291.STRUR_2174"/>
<protein>
    <submittedName>
        <fullName evidence="7">Polyprenyl synthetase</fullName>
    </submittedName>
</protein>
<dbReference type="EMBL" id="AEUZ02000001">
    <property type="protein sequence ID" value="EHJ55935.1"/>
    <property type="molecule type" value="Genomic_DNA"/>
</dbReference>
<dbReference type="PANTHER" id="PTHR12001">
    <property type="entry name" value="GERANYLGERANYL PYROPHOSPHATE SYNTHASE"/>
    <property type="match status" value="1"/>
</dbReference>
<dbReference type="PROSITE" id="PS00723">
    <property type="entry name" value="POLYPRENYL_SYNTHASE_1"/>
    <property type="match status" value="1"/>
</dbReference>
<comment type="cofactor">
    <cofactor evidence="1">
        <name>Mg(2+)</name>
        <dbReference type="ChEBI" id="CHEBI:18420"/>
    </cofactor>
</comment>
<dbReference type="SUPFAM" id="SSF48576">
    <property type="entry name" value="Terpenoid synthases"/>
    <property type="match status" value="1"/>
</dbReference>
<dbReference type="AlphaFoldDB" id="G5KF46"/>
<dbReference type="GO" id="GO:0046872">
    <property type="term" value="F:metal ion binding"/>
    <property type="evidence" value="ECO:0007669"/>
    <property type="project" value="UniProtKB-KW"/>
</dbReference>
<dbReference type="Gene3D" id="1.10.600.10">
    <property type="entry name" value="Farnesyl Diphosphate Synthase"/>
    <property type="match status" value="1"/>
</dbReference>
<evidence type="ECO:0000256" key="2">
    <source>
        <dbReference type="ARBA" id="ARBA00006706"/>
    </source>
</evidence>
<dbReference type="PROSITE" id="PS00444">
    <property type="entry name" value="POLYPRENYL_SYNTHASE_2"/>
    <property type="match status" value="1"/>
</dbReference>
<evidence type="ECO:0000313" key="8">
    <source>
        <dbReference type="Proteomes" id="UP000005388"/>
    </source>
</evidence>
<dbReference type="InterPro" id="IPR008949">
    <property type="entry name" value="Isoprenoid_synthase_dom_sf"/>
</dbReference>
<organism evidence="7 8">
    <name type="scientific">Streptococcus urinalis 2285-97</name>
    <dbReference type="NCBI Taxonomy" id="764291"/>
    <lineage>
        <taxon>Bacteria</taxon>
        <taxon>Bacillati</taxon>
        <taxon>Bacillota</taxon>
        <taxon>Bacilli</taxon>
        <taxon>Lactobacillales</taxon>
        <taxon>Streptococcaceae</taxon>
        <taxon>Streptococcus</taxon>
    </lineage>
</organism>
<dbReference type="InterPro" id="IPR000092">
    <property type="entry name" value="Polyprenyl_synt"/>
</dbReference>
<keyword evidence="8" id="KW-1185">Reference proteome</keyword>
<evidence type="ECO:0000256" key="5">
    <source>
        <dbReference type="ARBA" id="ARBA00022842"/>
    </source>
</evidence>
<keyword evidence="3 6" id="KW-0808">Transferase</keyword>
<evidence type="ECO:0000256" key="3">
    <source>
        <dbReference type="ARBA" id="ARBA00022679"/>
    </source>
</evidence>
<sequence length="327" mass="37493">MSSYWSKYPEIEHNIIEVETLIKNRVHVRNPEIEEAIISLNRSGGKKLRPAFFFFFSKFGDNNKDQDHSKLVKIAASLEILHMATLIHDDVIDDSPLRRGQKTVQTQFGKDIAVYTGDLLFTIFFELILEATNDFEYMAINSKAMKKILLGELDQMHLYHNQNQTIRDYLRAISGKTAELFKLSAREGAHFGGANQEIVRLSGKIGYYIGMAFQILDDILDYTADEKELNKPVLEDLDKGVYSLPLLLAMKKEPELFKAILNKKEKITKEDKQKVAQMVISQDGVEIARDIAKRYTQKAISAIQELPKSKNQKQLLQLTKQLLKRTI</sequence>
<proteinExistence type="inferred from homology"/>
<name>G5KF46_9STRE</name>
<dbReference type="Proteomes" id="UP000005388">
    <property type="component" value="Unassembled WGS sequence"/>
</dbReference>
<evidence type="ECO:0000256" key="4">
    <source>
        <dbReference type="ARBA" id="ARBA00022723"/>
    </source>
</evidence>
<dbReference type="InterPro" id="IPR033749">
    <property type="entry name" value="Polyprenyl_synt_CS"/>
</dbReference>
<dbReference type="GO" id="GO:0008299">
    <property type="term" value="P:isoprenoid biosynthetic process"/>
    <property type="evidence" value="ECO:0007669"/>
    <property type="project" value="InterPro"/>
</dbReference>
<dbReference type="GO" id="GO:0004659">
    <property type="term" value="F:prenyltransferase activity"/>
    <property type="evidence" value="ECO:0007669"/>
    <property type="project" value="InterPro"/>
</dbReference>
<reference evidence="7 8" key="1">
    <citation type="journal article" date="2014" name="Int. J. Syst. Evol. Microbiol.">
        <title>Phylogenomics and the dynamic genome evolution of the genus Streptococcus.</title>
        <authorList>
            <consortium name="The Broad Institute Genome Sequencing Platform"/>
            <person name="Richards V.P."/>
            <person name="Palmer S.R."/>
            <person name="Pavinski Bitar P.D."/>
            <person name="Qin X."/>
            <person name="Weinstock G.M."/>
            <person name="Highlander S.K."/>
            <person name="Town C.D."/>
            <person name="Burne R.A."/>
            <person name="Stanhope M.J."/>
        </authorList>
    </citation>
    <scope>NUCLEOTIDE SEQUENCE [LARGE SCALE GENOMIC DNA]</scope>
    <source>
        <strain evidence="7 8">2285-97</strain>
    </source>
</reference>
<comment type="caution">
    <text evidence="7">The sequence shown here is derived from an EMBL/GenBank/DDBJ whole genome shotgun (WGS) entry which is preliminary data.</text>
</comment>
<keyword evidence="5" id="KW-0460">Magnesium</keyword>
<dbReference type="RefSeq" id="WP_006738712.1">
    <property type="nucleotide sequence ID" value="NZ_AEUZ02000001.1"/>
</dbReference>
<evidence type="ECO:0000256" key="6">
    <source>
        <dbReference type="RuleBase" id="RU004466"/>
    </source>
</evidence>
<accession>G5KF46</accession>